<keyword evidence="1" id="KW-0472">Membrane</keyword>
<evidence type="ECO:0000256" key="1">
    <source>
        <dbReference type="SAM" id="Phobius"/>
    </source>
</evidence>
<reference evidence="2 3" key="1">
    <citation type="journal article" date="2016" name="Sci. Rep.">
        <title>Penicillium arizonense, a new, genome sequenced fungal species, reveals a high chemical diversity in secreted metabolites.</title>
        <authorList>
            <person name="Grijseels S."/>
            <person name="Nielsen J.C."/>
            <person name="Randelovic M."/>
            <person name="Nielsen J."/>
            <person name="Nielsen K.F."/>
            <person name="Workman M."/>
            <person name="Frisvad J.C."/>
        </authorList>
    </citation>
    <scope>NUCLEOTIDE SEQUENCE [LARGE SCALE GENOMIC DNA]</scope>
    <source>
        <strain evidence="2 3">CBS 141311</strain>
    </source>
</reference>
<organism evidence="2 3">
    <name type="scientific">Penicillium arizonense</name>
    <dbReference type="NCBI Taxonomy" id="1835702"/>
    <lineage>
        <taxon>Eukaryota</taxon>
        <taxon>Fungi</taxon>
        <taxon>Dikarya</taxon>
        <taxon>Ascomycota</taxon>
        <taxon>Pezizomycotina</taxon>
        <taxon>Eurotiomycetes</taxon>
        <taxon>Eurotiomycetidae</taxon>
        <taxon>Eurotiales</taxon>
        <taxon>Aspergillaceae</taxon>
        <taxon>Penicillium</taxon>
    </lineage>
</organism>
<gene>
    <name evidence="2" type="ORF">PENARI_c027G11114</name>
</gene>
<dbReference type="AlphaFoldDB" id="A0A1F5L6H7"/>
<keyword evidence="1" id="KW-1133">Transmembrane helix</keyword>
<sequence length="131" mass="13528">MVETSALDSLIRVSLAIIALVLLPLVLPSITALRPVVAVFGGGELVLAVAVAHILDFAPDIVDVVGIVVVAFLVRIDLSPVDKSLVLVDFDVHTGVGLLVLSALVLVLAALALVSVDFLVLGMLDHRPAPG</sequence>
<dbReference type="RefSeq" id="XP_022484025.1">
    <property type="nucleotide sequence ID" value="XM_022636137.1"/>
</dbReference>
<protein>
    <submittedName>
        <fullName evidence="2">Uncharacterized protein</fullName>
    </submittedName>
</protein>
<feature type="transmembrane region" description="Helical" evidence="1">
    <location>
        <begin position="98"/>
        <end position="124"/>
    </location>
</feature>
<evidence type="ECO:0000313" key="3">
    <source>
        <dbReference type="Proteomes" id="UP000177622"/>
    </source>
</evidence>
<keyword evidence="1" id="KW-0812">Transmembrane</keyword>
<feature type="transmembrane region" description="Helical" evidence="1">
    <location>
        <begin position="61"/>
        <end position="78"/>
    </location>
</feature>
<feature type="transmembrane region" description="Helical" evidence="1">
    <location>
        <begin position="36"/>
        <end position="54"/>
    </location>
</feature>
<dbReference type="EMBL" id="LXJU01000027">
    <property type="protein sequence ID" value="OGE48570.1"/>
    <property type="molecule type" value="Genomic_DNA"/>
</dbReference>
<proteinExistence type="predicted"/>
<dbReference type="GeneID" id="34580871"/>
<keyword evidence="3" id="KW-1185">Reference proteome</keyword>
<name>A0A1F5L6H7_PENAI</name>
<feature type="transmembrane region" description="Helical" evidence="1">
    <location>
        <begin position="12"/>
        <end position="30"/>
    </location>
</feature>
<dbReference type="Proteomes" id="UP000177622">
    <property type="component" value="Unassembled WGS sequence"/>
</dbReference>
<comment type="caution">
    <text evidence="2">The sequence shown here is derived from an EMBL/GenBank/DDBJ whole genome shotgun (WGS) entry which is preliminary data.</text>
</comment>
<accession>A0A1F5L6H7</accession>
<evidence type="ECO:0000313" key="2">
    <source>
        <dbReference type="EMBL" id="OGE48570.1"/>
    </source>
</evidence>